<dbReference type="AlphaFoldDB" id="A0A850EKZ6"/>
<gene>
    <name evidence="1" type="ORF">HPT30_15280</name>
</gene>
<organism evidence="1 2">
    <name type="scientific">Paenibacillus agri</name>
    <dbReference type="NCBI Taxonomy" id="2744309"/>
    <lineage>
        <taxon>Bacteria</taxon>
        <taxon>Bacillati</taxon>
        <taxon>Bacillota</taxon>
        <taxon>Bacilli</taxon>
        <taxon>Bacillales</taxon>
        <taxon>Paenibacillaceae</taxon>
        <taxon>Paenibacillus</taxon>
    </lineage>
</organism>
<reference evidence="1" key="1">
    <citation type="submission" date="2020-06" db="EMBL/GenBank/DDBJ databases">
        <title>Paenibacillus sp. nov., isolated from soil.</title>
        <authorList>
            <person name="Seo Y.L."/>
        </authorList>
    </citation>
    <scope>NUCLEOTIDE SEQUENCE [LARGE SCALE GENOMIC DNA]</scope>
    <source>
        <strain evidence="1">JW14</strain>
    </source>
</reference>
<keyword evidence="2" id="KW-1185">Reference proteome</keyword>
<proteinExistence type="predicted"/>
<dbReference type="RefSeq" id="WP_175372207.1">
    <property type="nucleotide sequence ID" value="NZ_JABWCS010000210.1"/>
</dbReference>
<evidence type="ECO:0000313" key="2">
    <source>
        <dbReference type="Proteomes" id="UP000564806"/>
    </source>
</evidence>
<evidence type="ECO:0008006" key="3">
    <source>
        <dbReference type="Google" id="ProtNLM"/>
    </source>
</evidence>
<dbReference type="Proteomes" id="UP000564806">
    <property type="component" value="Unassembled WGS sequence"/>
</dbReference>
<name>A0A850EKZ6_9BACL</name>
<sequence length="139" mass="15870">MADQIEYVLVCAPTKAGQHFIKILKFRGIQVAGLTNNQEEKTRLEELGVENTVLVDTRHQKTWFRPSFPVGKVYLFESSFTLCCRYIQMCRAWTTQPIFVITSSLNPRLVYKRLGASYVIYSHSGDAVFLADKSSRDQG</sequence>
<accession>A0A850EKZ6</accession>
<protein>
    <recommendedName>
        <fullName evidence="3">RCK N-terminal domain-containing protein</fullName>
    </recommendedName>
</protein>
<evidence type="ECO:0000313" key="1">
    <source>
        <dbReference type="EMBL" id="NUU61705.1"/>
    </source>
</evidence>
<dbReference type="EMBL" id="JABWCS010000210">
    <property type="protein sequence ID" value="NUU61705.1"/>
    <property type="molecule type" value="Genomic_DNA"/>
</dbReference>
<comment type="caution">
    <text evidence="1">The sequence shown here is derived from an EMBL/GenBank/DDBJ whole genome shotgun (WGS) entry which is preliminary data.</text>
</comment>